<evidence type="ECO:0000313" key="2">
    <source>
        <dbReference type="Proteomes" id="UP000028007"/>
    </source>
</evidence>
<keyword evidence="2" id="KW-1185">Reference proteome</keyword>
<protein>
    <recommendedName>
        <fullName evidence="3">DUF4783 domain-containing protein</fullName>
    </recommendedName>
</protein>
<sequence>MIRSFFPVLILLTHFFDPELFQGDIVDNIAQLFKSANAKEISKNFAPAVELSVNDNEDSYSKAQAEQILRDFFVKSPPVSSTVVHLINTNPNYRFGVLSLATRGGKYRVAVTLKKTGNTFFITELRIEPDK</sequence>
<dbReference type="OrthoDB" id="1524766at2"/>
<name>A0A081PEV8_9SPHI</name>
<gene>
    <name evidence="1" type="ORF">N180_20690</name>
</gene>
<accession>A0A081PEV8</accession>
<dbReference type="Pfam" id="PF16022">
    <property type="entry name" value="DUF4783"/>
    <property type="match status" value="1"/>
</dbReference>
<evidence type="ECO:0000313" key="1">
    <source>
        <dbReference type="EMBL" id="KEQ29231.1"/>
    </source>
</evidence>
<dbReference type="Proteomes" id="UP000028007">
    <property type="component" value="Unassembled WGS sequence"/>
</dbReference>
<proteinExistence type="predicted"/>
<dbReference type="eggNOG" id="ENOG5033IJ2">
    <property type="taxonomic scope" value="Bacteria"/>
</dbReference>
<dbReference type="RefSeq" id="WP_037442509.1">
    <property type="nucleotide sequence ID" value="NZ_JNFF01000079.1"/>
</dbReference>
<comment type="caution">
    <text evidence="1">The sequence shown here is derived from an EMBL/GenBank/DDBJ whole genome shotgun (WGS) entry which is preliminary data.</text>
</comment>
<dbReference type="InterPro" id="IPR031977">
    <property type="entry name" value="DUF4783"/>
</dbReference>
<dbReference type="AlphaFoldDB" id="A0A081PEV8"/>
<evidence type="ECO:0008006" key="3">
    <source>
        <dbReference type="Google" id="ProtNLM"/>
    </source>
</evidence>
<organism evidence="1 2">
    <name type="scientific">Pedobacter antarcticus 4BY</name>
    <dbReference type="NCBI Taxonomy" id="1358423"/>
    <lineage>
        <taxon>Bacteria</taxon>
        <taxon>Pseudomonadati</taxon>
        <taxon>Bacteroidota</taxon>
        <taxon>Sphingobacteriia</taxon>
        <taxon>Sphingobacteriales</taxon>
        <taxon>Sphingobacteriaceae</taxon>
        <taxon>Pedobacter</taxon>
    </lineage>
</organism>
<dbReference type="Gene3D" id="3.10.450.50">
    <property type="match status" value="1"/>
</dbReference>
<dbReference type="EMBL" id="JNFF01000079">
    <property type="protein sequence ID" value="KEQ29231.1"/>
    <property type="molecule type" value="Genomic_DNA"/>
</dbReference>
<reference evidence="1 2" key="1">
    <citation type="journal article" date="1992" name="Int. J. Syst. Bacteriol.">
        <title>Sphingobacterium antarcticus sp. nov. a Psychrotrophic Bacterium from the Soils of Schirmacher Oasis, Antarctica.</title>
        <authorList>
            <person name="Shivaji S."/>
            <person name="Ray M.K."/>
            <person name="Rao N.S."/>
            <person name="Saiserr L."/>
            <person name="Jagannadham M.V."/>
            <person name="Kumar G.S."/>
            <person name="Reddy G."/>
            <person name="Bhargava P.M."/>
        </authorList>
    </citation>
    <scope>NUCLEOTIDE SEQUENCE [LARGE SCALE GENOMIC DNA]</scope>
    <source>
        <strain evidence="1 2">4BY</strain>
    </source>
</reference>